<sequence length="101" mass="11521">MVGGKVAIRFELAIKGFLLTFQCKRHDMRGGLFPLAGKRCILGPDSSPLNVILRWIHFVFIGLMGYCILYLDLGFKCASCFVFIFVPTKLIWDLERIIGFF</sequence>
<proteinExistence type="predicted"/>
<keyword evidence="1" id="KW-1133">Transmembrane helix</keyword>
<keyword evidence="1" id="KW-0472">Membrane</keyword>
<evidence type="ECO:0000313" key="2">
    <source>
        <dbReference type="EMBL" id="KAK8596553.1"/>
    </source>
</evidence>
<dbReference type="Proteomes" id="UP001472677">
    <property type="component" value="Unassembled WGS sequence"/>
</dbReference>
<comment type="caution">
    <text evidence="2">The sequence shown here is derived from an EMBL/GenBank/DDBJ whole genome shotgun (WGS) entry which is preliminary data.</text>
</comment>
<gene>
    <name evidence="2" type="ORF">V6N12_065038</name>
</gene>
<protein>
    <submittedName>
        <fullName evidence="2">Uncharacterized protein</fullName>
    </submittedName>
</protein>
<evidence type="ECO:0000313" key="3">
    <source>
        <dbReference type="Proteomes" id="UP001472677"/>
    </source>
</evidence>
<feature type="transmembrane region" description="Helical" evidence="1">
    <location>
        <begin position="52"/>
        <end position="71"/>
    </location>
</feature>
<accession>A0ABR2G832</accession>
<organism evidence="2 3">
    <name type="scientific">Hibiscus sabdariffa</name>
    <name type="common">roselle</name>
    <dbReference type="NCBI Taxonomy" id="183260"/>
    <lineage>
        <taxon>Eukaryota</taxon>
        <taxon>Viridiplantae</taxon>
        <taxon>Streptophyta</taxon>
        <taxon>Embryophyta</taxon>
        <taxon>Tracheophyta</taxon>
        <taxon>Spermatophyta</taxon>
        <taxon>Magnoliopsida</taxon>
        <taxon>eudicotyledons</taxon>
        <taxon>Gunneridae</taxon>
        <taxon>Pentapetalae</taxon>
        <taxon>rosids</taxon>
        <taxon>malvids</taxon>
        <taxon>Malvales</taxon>
        <taxon>Malvaceae</taxon>
        <taxon>Malvoideae</taxon>
        <taxon>Hibiscus</taxon>
    </lineage>
</organism>
<keyword evidence="3" id="KW-1185">Reference proteome</keyword>
<keyword evidence="1" id="KW-0812">Transmembrane</keyword>
<evidence type="ECO:0000256" key="1">
    <source>
        <dbReference type="SAM" id="Phobius"/>
    </source>
</evidence>
<name>A0ABR2G832_9ROSI</name>
<dbReference type="EMBL" id="JBBPBM010000002">
    <property type="protein sequence ID" value="KAK8596553.1"/>
    <property type="molecule type" value="Genomic_DNA"/>
</dbReference>
<reference evidence="2 3" key="1">
    <citation type="journal article" date="2024" name="G3 (Bethesda)">
        <title>Genome assembly of Hibiscus sabdariffa L. provides insights into metabolisms of medicinal natural products.</title>
        <authorList>
            <person name="Kim T."/>
        </authorList>
    </citation>
    <scope>NUCLEOTIDE SEQUENCE [LARGE SCALE GENOMIC DNA]</scope>
    <source>
        <strain evidence="2">TK-2024</strain>
        <tissue evidence="2">Old leaves</tissue>
    </source>
</reference>